<accession>A0AAW0CYB2</accession>
<organism evidence="3 4">
    <name type="scientific">Paramarasmius palmivorus</name>
    <dbReference type="NCBI Taxonomy" id="297713"/>
    <lineage>
        <taxon>Eukaryota</taxon>
        <taxon>Fungi</taxon>
        <taxon>Dikarya</taxon>
        <taxon>Basidiomycota</taxon>
        <taxon>Agaricomycotina</taxon>
        <taxon>Agaricomycetes</taxon>
        <taxon>Agaricomycetidae</taxon>
        <taxon>Agaricales</taxon>
        <taxon>Marasmiineae</taxon>
        <taxon>Marasmiaceae</taxon>
        <taxon>Paramarasmius</taxon>
    </lineage>
</organism>
<dbReference type="Pfam" id="PF06283">
    <property type="entry name" value="ThuA"/>
    <property type="match status" value="1"/>
</dbReference>
<dbReference type="Proteomes" id="UP001383192">
    <property type="component" value="Unassembled WGS sequence"/>
</dbReference>
<dbReference type="PANTHER" id="PTHR40469">
    <property type="entry name" value="SECRETED GLYCOSYL HYDROLASE"/>
    <property type="match status" value="1"/>
</dbReference>
<dbReference type="SUPFAM" id="SSF52317">
    <property type="entry name" value="Class I glutamine amidotransferase-like"/>
    <property type="match status" value="1"/>
</dbReference>
<evidence type="ECO:0000259" key="2">
    <source>
        <dbReference type="Pfam" id="PF06283"/>
    </source>
</evidence>
<evidence type="ECO:0000313" key="3">
    <source>
        <dbReference type="EMBL" id="KAK7044223.1"/>
    </source>
</evidence>
<feature type="domain" description="ThuA-like" evidence="2">
    <location>
        <begin position="29"/>
        <end position="240"/>
    </location>
</feature>
<keyword evidence="1" id="KW-0732">Signal</keyword>
<dbReference type="PANTHER" id="PTHR40469:SF2">
    <property type="entry name" value="GALACTOSE-BINDING DOMAIN-LIKE SUPERFAMILY PROTEIN"/>
    <property type="match status" value="1"/>
</dbReference>
<feature type="signal peptide" evidence="1">
    <location>
        <begin position="1"/>
        <end position="24"/>
    </location>
</feature>
<protein>
    <recommendedName>
        <fullName evidence="2">ThuA-like domain-containing protein</fullName>
    </recommendedName>
</protein>
<sequence>MVFIKESQLLTWLLAFSTAVKCQSQIPARVLIYTLSLGYVHDSTPTAVQVLKERGSSINVNFEDTEDPNAFSDENLARYDGLLFLNTVGEVLQPSGKTAFQKYLNLGGNFAGIHYATGCLENDTFYEKTIGAYFDYHPPGVLNATVNVLDQSHPSTNMLPAQWKIQDEMYNFKSDPRDIGATVILSADESSYIDDGERKYDQGTPHPTAWYQERIAAVESGGTPGRSFYTSLGHSTETWHPGRLSSDRANAASLQDDLFMGHVLGGIQWALMANTTRAFNPNAAVGATSSATTATAPSSTIALALVLVVTVIVSFS</sequence>
<evidence type="ECO:0000313" key="4">
    <source>
        <dbReference type="Proteomes" id="UP001383192"/>
    </source>
</evidence>
<name>A0AAW0CYB2_9AGAR</name>
<reference evidence="3 4" key="1">
    <citation type="submission" date="2024-01" db="EMBL/GenBank/DDBJ databases">
        <title>A draft genome for a cacao thread blight-causing isolate of Paramarasmius palmivorus.</title>
        <authorList>
            <person name="Baruah I.K."/>
            <person name="Bukari Y."/>
            <person name="Amoako-Attah I."/>
            <person name="Meinhardt L.W."/>
            <person name="Bailey B.A."/>
            <person name="Cohen S.P."/>
        </authorList>
    </citation>
    <scope>NUCLEOTIDE SEQUENCE [LARGE SCALE GENOMIC DNA]</scope>
    <source>
        <strain evidence="3 4">GH-12</strain>
    </source>
</reference>
<proteinExistence type="predicted"/>
<feature type="chain" id="PRO_5043631514" description="ThuA-like domain-containing protein" evidence="1">
    <location>
        <begin position="25"/>
        <end position="316"/>
    </location>
</feature>
<evidence type="ECO:0000256" key="1">
    <source>
        <dbReference type="SAM" id="SignalP"/>
    </source>
</evidence>
<keyword evidence="4" id="KW-1185">Reference proteome</keyword>
<comment type="caution">
    <text evidence="3">The sequence shown here is derived from an EMBL/GenBank/DDBJ whole genome shotgun (WGS) entry which is preliminary data.</text>
</comment>
<dbReference type="Gene3D" id="3.40.50.880">
    <property type="match status" value="1"/>
</dbReference>
<dbReference type="AlphaFoldDB" id="A0AAW0CYB2"/>
<dbReference type="InterPro" id="IPR029010">
    <property type="entry name" value="ThuA-like"/>
</dbReference>
<dbReference type="EMBL" id="JAYKXP010000026">
    <property type="protein sequence ID" value="KAK7044223.1"/>
    <property type="molecule type" value="Genomic_DNA"/>
</dbReference>
<gene>
    <name evidence="3" type="ORF">VNI00_007945</name>
</gene>
<dbReference type="InterPro" id="IPR029062">
    <property type="entry name" value="Class_I_gatase-like"/>
</dbReference>